<dbReference type="GeneID" id="92088717"/>
<organism evidence="2 3">
    <name type="scientific">Apiospora phragmitis</name>
    <dbReference type="NCBI Taxonomy" id="2905665"/>
    <lineage>
        <taxon>Eukaryota</taxon>
        <taxon>Fungi</taxon>
        <taxon>Dikarya</taxon>
        <taxon>Ascomycota</taxon>
        <taxon>Pezizomycotina</taxon>
        <taxon>Sordariomycetes</taxon>
        <taxon>Xylariomycetidae</taxon>
        <taxon>Amphisphaeriales</taxon>
        <taxon>Apiosporaceae</taxon>
        <taxon>Apiospora</taxon>
    </lineage>
</organism>
<evidence type="ECO:0000313" key="3">
    <source>
        <dbReference type="Proteomes" id="UP001480595"/>
    </source>
</evidence>
<evidence type="ECO:0008006" key="4">
    <source>
        <dbReference type="Google" id="ProtNLM"/>
    </source>
</evidence>
<accession>A0ABR1VQ19</accession>
<evidence type="ECO:0000313" key="2">
    <source>
        <dbReference type="EMBL" id="KAK8073346.1"/>
    </source>
</evidence>
<dbReference type="RefSeq" id="XP_066717821.1">
    <property type="nucleotide sequence ID" value="XM_066855654.1"/>
</dbReference>
<feature type="compositionally biased region" description="Acidic residues" evidence="1">
    <location>
        <begin position="106"/>
        <end position="115"/>
    </location>
</feature>
<feature type="region of interest" description="Disordered" evidence="1">
    <location>
        <begin position="104"/>
        <end position="125"/>
    </location>
</feature>
<dbReference type="EMBL" id="JAQQWL010000005">
    <property type="protein sequence ID" value="KAK8073346.1"/>
    <property type="molecule type" value="Genomic_DNA"/>
</dbReference>
<feature type="region of interest" description="Disordered" evidence="1">
    <location>
        <begin position="1"/>
        <end position="86"/>
    </location>
</feature>
<evidence type="ECO:0000256" key="1">
    <source>
        <dbReference type="SAM" id="MobiDB-lite"/>
    </source>
</evidence>
<feature type="compositionally biased region" description="Gly residues" evidence="1">
    <location>
        <begin position="56"/>
        <end position="67"/>
    </location>
</feature>
<feature type="compositionally biased region" description="Low complexity" evidence="1">
    <location>
        <begin position="33"/>
        <end position="51"/>
    </location>
</feature>
<sequence length="217" mass="22509">MTMATRRISSATSPPKGAASSTARPSPSRKPPRSWTTRAAPRPLRRPTSLPRRQEGGGSKEGSGLERGLGAVDKAAGKATGTVKGTIDTVDDALGGATRKVGEIIGEADETTEGAEDVKDGAEGADQNGNILGKLAGSQNLIGKELKATNEKGVLLGEDNAVLDQVDLAPEGTVDDRIQDETPEIPEAATPRSGSPPTRPTPRCATRELLVPIPLFM</sequence>
<feature type="region of interest" description="Disordered" evidence="1">
    <location>
        <begin position="169"/>
        <end position="206"/>
    </location>
</feature>
<dbReference type="Proteomes" id="UP001480595">
    <property type="component" value="Unassembled WGS sequence"/>
</dbReference>
<comment type="caution">
    <text evidence="2">The sequence shown here is derived from an EMBL/GenBank/DDBJ whole genome shotgun (WGS) entry which is preliminary data.</text>
</comment>
<keyword evidence="3" id="KW-1185">Reference proteome</keyword>
<name>A0ABR1VQ19_9PEZI</name>
<gene>
    <name evidence="2" type="ORF">PG994_004245</name>
</gene>
<protein>
    <recommendedName>
        <fullName evidence="4">CsbD-like domain-containing protein</fullName>
    </recommendedName>
</protein>
<reference evidence="2 3" key="1">
    <citation type="submission" date="2023-01" db="EMBL/GenBank/DDBJ databases">
        <title>Analysis of 21 Apiospora genomes using comparative genomics revels a genus with tremendous synthesis potential of carbohydrate active enzymes and secondary metabolites.</title>
        <authorList>
            <person name="Sorensen T."/>
        </authorList>
    </citation>
    <scope>NUCLEOTIDE SEQUENCE [LARGE SCALE GENOMIC DNA]</scope>
    <source>
        <strain evidence="2 3">CBS 135458</strain>
    </source>
</reference>
<proteinExistence type="predicted"/>